<organism evidence="2 3">
    <name type="scientific">Stentor coeruleus</name>
    <dbReference type="NCBI Taxonomy" id="5963"/>
    <lineage>
        <taxon>Eukaryota</taxon>
        <taxon>Sar</taxon>
        <taxon>Alveolata</taxon>
        <taxon>Ciliophora</taxon>
        <taxon>Postciliodesmatophora</taxon>
        <taxon>Heterotrichea</taxon>
        <taxon>Heterotrichida</taxon>
        <taxon>Stentoridae</taxon>
        <taxon>Stentor</taxon>
    </lineage>
</organism>
<evidence type="ECO:0000313" key="2">
    <source>
        <dbReference type="EMBL" id="OMJ76809.1"/>
    </source>
</evidence>
<protein>
    <submittedName>
        <fullName evidence="2">Uncharacterized protein</fullName>
    </submittedName>
</protein>
<dbReference type="Proteomes" id="UP000187209">
    <property type="component" value="Unassembled WGS sequence"/>
</dbReference>
<evidence type="ECO:0000256" key="1">
    <source>
        <dbReference type="SAM" id="MobiDB-lite"/>
    </source>
</evidence>
<proteinExistence type="predicted"/>
<name>A0A1R2BJ85_9CILI</name>
<sequence>MSLLSLSKSLTKAIPKSPLLASTLKKSSKSQKKLGIILQETNRLHSLKLIKQVSYLCNYKFKSQGESNLVLAHDILENYIKTCRQKSKTPPESIFKLLAITLINQSIFYEKNNPTKAMSSAIQAAKICSQNKFSSADGKFLTFVSKLRECELCLISEKYDMCIMSAQDVLKDVLKKLKNTKKPKTLQRLGAIAINAFHKIGTCEEFKGNKLAAEQAYLNAESLQQQYMKNDYLVEDLDNEVYSLGKVHRRKSPVNTSHSERETVYDRLKIPIEIKSINDLNGPKSSKASIEHEGRSLTESRVHKIPGRYYSNQQLQRLTQLLNQNKDPIVLSSDHYFYAHIFKSLRMDTDIHLKPETVTDQVKAHIDNLMKHKEIIKSRRKIRNDIKSDSDSSEYVDKQVDRIEEEFEQRLKVQEIKMKSKLKSKVYKNLLKTINLPSRNKQRVLPSQTLHFKQPQIRRLTTQGTTLRAPTLKTETQTKTKHKLNIYELNQEIEDQLDALYNDLHGSPKRPSSPTNREAAPCPLAKSAVKTRKKEVIIRKSLSRAVGGKNLSTKSFFKTELMKSL</sequence>
<dbReference type="EMBL" id="MPUH01000610">
    <property type="protein sequence ID" value="OMJ76809.1"/>
    <property type="molecule type" value="Genomic_DNA"/>
</dbReference>
<dbReference type="AlphaFoldDB" id="A0A1R2BJ85"/>
<feature type="region of interest" description="Disordered" evidence="1">
    <location>
        <begin position="502"/>
        <end position="526"/>
    </location>
</feature>
<gene>
    <name evidence="2" type="ORF">SteCoe_23745</name>
</gene>
<comment type="caution">
    <text evidence="2">The sequence shown here is derived from an EMBL/GenBank/DDBJ whole genome shotgun (WGS) entry which is preliminary data.</text>
</comment>
<reference evidence="2 3" key="1">
    <citation type="submission" date="2016-11" db="EMBL/GenBank/DDBJ databases">
        <title>The macronuclear genome of Stentor coeruleus: a giant cell with tiny introns.</title>
        <authorList>
            <person name="Slabodnick M."/>
            <person name="Ruby J.G."/>
            <person name="Reiff S.B."/>
            <person name="Swart E.C."/>
            <person name="Gosai S."/>
            <person name="Prabakaran S."/>
            <person name="Witkowska E."/>
            <person name="Larue G.E."/>
            <person name="Fisher S."/>
            <person name="Freeman R.M."/>
            <person name="Gunawardena J."/>
            <person name="Chu W."/>
            <person name="Stover N.A."/>
            <person name="Gregory B.D."/>
            <person name="Nowacki M."/>
            <person name="Derisi J."/>
            <person name="Roy S.W."/>
            <person name="Marshall W.F."/>
            <person name="Sood P."/>
        </authorList>
    </citation>
    <scope>NUCLEOTIDE SEQUENCE [LARGE SCALE GENOMIC DNA]</scope>
    <source>
        <strain evidence="2">WM001</strain>
    </source>
</reference>
<keyword evidence="3" id="KW-1185">Reference proteome</keyword>
<accession>A0A1R2BJ85</accession>
<evidence type="ECO:0000313" key="3">
    <source>
        <dbReference type="Proteomes" id="UP000187209"/>
    </source>
</evidence>